<evidence type="ECO:0000259" key="9">
    <source>
        <dbReference type="PROSITE" id="PS51740"/>
    </source>
</evidence>
<dbReference type="PANTHER" id="PTHR34701">
    <property type="entry name" value="TRANSCRIPTIONAL REGULATOR MRAZ"/>
    <property type="match status" value="1"/>
</dbReference>
<keyword evidence="4 7" id="KW-0805">Transcription regulation</keyword>
<dbReference type="Pfam" id="PF02381">
    <property type="entry name" value="MraZ"/>
    <property type="match status" value="2"/>
</dbReference>
<evidence type="ECO:0000313" key="10">
    <source>
        <dbReference type="EMBL" id="KFI48515.1"/>
    </source>
</evidence>
<dbReference type="CDD" id="cd16321">
    <property type="entry name" value="MraZ_C"/>
    <property type="match status" value="1"/>
</dbReference>
<dbReference type="GO" id="GO:0009295">
    <property type="term" value="C:nucleoid"/>
    <property type="evidence" value="ECO:0007669"/>
    <property type="project" value="UniProtKB-SubCell"/>
</dbReference>
<organism evidence="10 11">
    <name type="scientific">Bifidobacterium boum</name>
    <dbReference type="NCBI Taxonomy" id="78343"/>
    <lineage>
        <taxon>Bacteria</taxon>
        <taxon>Bacillati</taxon>
        <taxon>Actinomycetota</taxon>
        <taxon>Actinomycetes</taxon>
        <taxon>Bifidobacteriales</taxon>
        <taxon>Bifidobacteriaceae</taxon>
        <taxon>Bifidobacterium</taxon>
    </lineage>
</organism>
<proteinExistence type="inferred from homology"/>
<evidence type="ECO:0000256" key="4">
    <source>
        <dbReference type="ARBA" id="ARBA00023015"/>
    </source>
</evidence>
<keyword evidence="10" id="KW-0132">Cell division</keyword>
<keyword evidence="5 7" id="KW-0238">DNA-binding</keyword>
<dbReference type="GO" id="GO:0051301">
    <property type="term" value="P:cell division"/>
    <property type="evidence" value="ECO:0007669"/>
    <property type="project" value="UniProtKB-KW"/>
</dbReference>
<comment type="subcellular location">
    <subcellularLocation>
        <location evidence="7">Cytoplasm</location>
        <location evidence="7">Nucleoid</location>
    </subcellularLocation>
</comment>
<comment type="subunit">
    <text evidence="7">Forms oligomers.</text>
</comment>
<evidence type="ECO:0000313" key="11">
    <source>
        <dbReference type="Proteomes" id="UP000029093"/>
    </source>
</evidence>
<dbReference type="InterPro" id="IPR003444">
    <property type="entry name" value="MraZ"/>
</dbReference>
<keyword evidence="6 7" id="KW-0804">Transcription</keyword>
<dbReference type="Proteomes" id="UP000029093">
    <property type="component" value="Unassembled WGS sequence"/>
</dbReference>
<dbReference type="InterPro" id="IPR020603">
    <property type="entry name" value="MraZ_dom"/>
</dbReference>
<dbReference type="InterPro" id="IPR007159">
    <property type="entry name" value="SpoVT-AbrB_dom"/>
</dbReference>
<feature type="compositionally biased region" description="Pro residues" evidence="8">
    <location>
        <begin position="16"/>
        <end position="30"/>
    </location>
</feature>
<dbReference type="InterPro" id="IPR035644">
    <property type="entry name" value="MraZ_C"/>
</dbReference>
<comment type="similarity">
    <text evidence="7">Belongs to the MraZ family.</text>
</comment>
<feature type="compositionally biased region" description="Low complexity" evidence="8">
    <location>
        <begin position="47"/>
        <end position="61"/>
    </location>
</feature>
<dbReference type="PROSITE" id="PS51740">
    <property type="entry name" value="SPOVT_ABRB"/>
    <property type="match status" value="2"/>
</dbReference>
<feature type="region of interest" description="Disordered" evidence="8">
    <location>
        <begin position="1"/>
        <end position="70"/>
    </location>
</feature>
<dbReference type="EMBL" id="JGYQ01000007">
    <property type="protein sequence ID" value="KFI48515.1"/>
    <property type="molecule type" value="Genomic_DNA"/>
</dbReference>
<name>A0A086ZPR5_9BIFI</name>
<dbReference type="SUPFAM" id="SSF89447">
    <property type="entry name" value="AbrB/MazE/MraZ-like"/>
    <property type="match status" value="1"/>
</dbReference>
<dbReference type="GO" id="GO:0003700">
    <property type="term" value="F:DNA-binding transcription factor activity"/>
    <property type="evidence" value="ECO:0007669"/>
    <property type="project" value="UniProtKB-UniRule"/>
</dbReference>
<dbReference type="GO" id="GO:2000143">
    <property type="term" value="P:negative regulation of DNA-templated transcription initiation"/>
    <property type="evidence" value="ECO:0007669"/>
    <property type="project" value="TreeGrafter"/>
</dbReference>
<evidence type="ECO:0000256" key="6">
    <source>
        <dbReference type="ARBA" id="ARBA00023163"/>
    </source>
</evidence>
<feature type="domain" description="SpoVT-AbrB" evidence="9">
    <location>
        <begin position="238"/>
        <end position="281"/>
    </location>
</feature>
<feature type="compositionally biased region" description="Basic and acidic residues" evidence="8">
    <location>
        <begin position="1"/>
        <end position="12"/>
    </location>
</feature>
<protein>
    <recommendedName>
        <fullName evidence="1 7">Transcriptional regulator MraZ</fullName>
    </recommendedName>
</protein>
<dbReference type="GO" id="GO:0000976">
    <property type="term" value="F:transcription cis-regulatory region binding"/>
    <property type="evidence" value="ECO:0007669"/>
    <property type="project" value="TreeGrafter"/>
</dbReference>
<dbReference type="InterPro" id="IPR037914">
    <property type="entry name" value="SpoVT-AbrB_sf"/>
</dbReference>
<dbReference type="HAMAP" id="MF_01008">
    <property type="entry name" value="MraZ"/>
    <property type="match status" value="1"/>
</dbReference>
<evidence type="ECO:0000256" key="1">
    <source>
        <dbReference type="ARBA" id="ARBA00013860"/>
    </source>
</evidence>
<dbReference type="CDD" id="cd16320">
    <property type="entry name" value="MraZ_N"/>
    <property type="match status" value="1"/>
</dbReference>
<keyword evidence="10" id="KW-0131">Cell cycle</keyword>
<evidence type="ECO:0000256" key="8">
    <source>
        <dbReference type="SAM" id="MobiDB-lite"/>
    </source>
</evidence>
<gene>
    <name evidence="7" type="primary">mraZ</name>
    <name evidence="10" type="ORF">BBOU_0644</name>
</gene>
<dbReference type="PANTHER" id="PTHR34701:SF1">
    <property type="entry name" value="TRANSCRIPTIONAL REGULATOR MRAZ"/>
    <property type="match status" value="1"/>
</dbReference>
<accession>A0A086ZPR5</accession>
<evidence type="ECO:0000256" key="7">
    <source>
        <dbReference type="HAMAP-Rule" id="MF_01008"/>
    </source>
</evidence>
<evidence type="ECO:0000256" key="3">
    <source>
        <dbReference type="ARBA" id="ARBA00022737"/>
    </source>
</evidence>
<dbReference type="InterPro" id="IPR038619">
    <property type="entry name" value="MraZ_sf"/>
</dbReference>
<feature type="domain" description="SpoVT-AbrB" evidence="9">
    <location>
        <begin position="167"/>
        <end position="209"/>
    </location>
</feature>
<dbReference type="NCBIfam" id="TIGR00242">
    <property type="entry name" value="division/cell wall cluster transcriptional repressor MraZ"/>
    <property type="match status" value="1"/>
</dbReference>
<evidence type="ECO:0000256" key="2">
    <source>
        <dbReference type="ARBA" id="ARBA00022490"/>
    </source>
</evidence>
<keyword evidence="2 7" id="KW-0963">Cytoplasm</keyword>
<dbReference type="InterPro" id="IPR035642">
    <property type="entry name" value="MraZ_N"/>
</dbReference>
<dbReference type="GO" id="GO:0005737">
    <property type="term" value="C:cytoplasm"/>
    <property type="evidence" value="ECO:0007669"/>
    <property type="project" value="UniProtKB-UniRule"/>
</dbReference>
<evidence type="ECO:0000256" key="5">
    <source>
        <dbReference type="ARBA" id="ARBA00023125"/>
    </source>
</evidence>
<dbReference type="AlphaFoldDB" id="A0A086ZPR5"/>
<keyword evidence="11" id="KW-1185">Reference proteome</keyword>
<keyword evidence="3" id="KW-0677">Repeat</keyword>
<dbReference type="Gene3D" id="3.40.1550.20">
    <property type="entry name" value="Transcriptional regulator MraZ domain"/>
    <property type="match status" value="1"/>
</dbReference>
<reference evidence="10 11" key="1">
    <citation type="submission" date="2014-03" db="EMBL/GenBank/DDBJ databases">
        <title>Genomics of Bifidobacteria.</title>
        <authorList>
            <person name="Ventura M."/>
            <person name="Milani C."/>
            <person name="Lugli G.A."/>
        </authorList>
    </citation>
    <scope>NUCLEOTIDE SEQUENCE [LARGE SCALE GENOMIC DNA]</scope>
    <source>
        <strain evidence="10 11">LMG 10736</strain>
    </source>
</reference>
<comment type="caution">
    <text evidence="10">The sequence shown here is derived from an EMBL/GenBank/DDBJ whole genome shotgun (WGS) entry which is preliminary data.</text>
</comment>
<sequence length="306" mass="33036">MATRDSDIKPEIPSDAPQPAPGQPQPPVFAVPPTSFTPQFTADPTGQQSAQAAQSPQAAQPFPQPVAPQQPQSGMAAYVYDPRQGWVLVNQPVQPMPSAFAPQGYQQSGQPLQSVQAGQPDRQMPAAQPVVQTIIGGQMPQPASIGASPAAASSNSATGDEIMLLGTYAPKIDAKGRMALPAKFRSQLGPGVVMARGQERCVYLFPQTEFRRVAMQIQRTSLGNKAAREYLRVFLSGAVDQTPDKQGRVLVPQMLRDYAKLGDDIVVIGVGTRAEIWNRQAWEQYLADNEQGYSDIANDVLPTMEW</sequence>
<feature type="compositionally biased region" description="Polar residues" evidence="8">
    <location>
        <begin position="34"/>
        <end position="46"/>
    </location>
</feature>